<evidence type="ECO:0000313" key="1">
    <source>
        <dbReference type="EMBL" id="GJT53660.1"/>
    </source>
</evidence>
<dbReference type="EMBL" id="BQNB010016606">
    <property type="protein sequence ID" value="GJT53660.1"/>
    <property type="molecule type" value="Genomic_DNA"/>
</dbReference>
<name>A0ABQ5ERT3_9ASTR</name>
<gene>
    <name evidence="1" type="ORF">Tco_0988714</name>
</gene>
<reference evidence="1" key="2">
    <citation type="submission" date="2022-01" db="EMBL/GenBank/DDBJ databases">
        <authorList>
            <person name="Yamashiro T."/>
            <person name="Shiraishi A."/>
            <person name="Satake H."/>
            <person name="Nakayama K."/>
        </authorList>
    </citation>
    <scope>NUCLEOTIDE SEQUENCE</scope>
</reference>
<evidence type="ECO:0000313" key="2">
    <source>
        <dbReference type="Proteomes" id="UP001151760"/>
    </source>
</evidence>
<sequence length="210" mass="24133">MMKVILGKGKGVVIKESGEDYEVNEASNTGNRGKLLFLDENDVETKTEASTSKVSPLVEGSNDSIFGFSVPDTNDHPSWSFESMNVKVKKFVGVMYHTDDDASISEIEGDLETWNDDNDVLPQKDPVGWQQDAYHEDDEAEETKKLFAELDQLLEHRMWMMRRFQRLRKRKRENEDESASGNVLFERPNKRKMLNSIKKAMEDYGLGFRV</sequence>
<organism evidence="1 2">
    <name type="scientific">Tanacetum coccineum</name>
    <dbReference type="NCBI Taxonomy" id="301880"/>
    <lineage>
        <taxon>Eukaryota</taxon>
        <taxon>Viridiplantae</taxon>
        <taxon>Streptophyta</taxon>
        <taxon>Embryophyta</taxon>
        <taxon>Tracheophyta</taxon>
        <taxon>Spermatophyta</taxon>
        <taxon>Magnoliopsida</taxon>
        <taxon>eudicotyledons</taxon>
        <taxon>Gunneridae</taxon>
        <taxon>Pentapetalae</taxon>
        <taxon>asterids</taxon>
        <taxon>campanulids</taxon>
        <taxon>Asterales</taxon>
        <taxon>Asteraceae</taxon>
        <taxon>Asteroideae</taxon>
        <taxon>Anthemideae</taxon>
        <taxon>Anthemidinae</taxon>
        <taxon>Tanacetum</taxon>
    </lineage>
</organism>
<reference evidence="1" key="1">
    <citation type="journal article" date="2022" name="Int. J. Mol. Sci.">
        <title>Draft Genome of Tanacetum Coccineum: Genomic Comparison of Closely Related Tanacetum-Family Plants.</title>
        <authorList>
            <person name="Yamashiro T."/>
            <person name="Shiraishi A."/>
            <person name="Nakayama K."/>
            <person name="Satake H."/>
        </authorList>
    </citation>
    <scope>NUCLEOTIDE SEQUENCE</scope>
</reference>
<proteinExistence type="predicted"/>
<protein>
    <submittedName>
        <fullName evidence="1">Uncharacterized protein</fullName>
    </submittedName>
</protein>
<comment type="caution">
    <text evidence="1">The sequence shown here is derived from an EMBL/GenBank/DDBJ whole genome shotgun (WGS) entry which is preliminary data.</text>
</comment>
<accession>A0ABQ5ERT3</accession>
<dbReference type="Proteomes" id="UP001151760">
    <property type="component" value="Unassembled WGS sequence"/>
</dbReference>
<keyword evidence="2" id="KW-1185">Reference proteome</keyword>